<protein>
    <submittedName>
        <fullName evidence="2">Uncharacterized protein</fullName>
    </submittedName>
</protein>
<sequence length="223" mass="23831">MAQWVQGYENNLNDIISDFESAMESAASCTDPAEPKEGSPVGALDDGTGNSAVPRSLTRAWGELCAVANVIPDGLSVHEFVGADEHVVVCEKATDEAIVSSVCEAAVPDEQRPEQPEKTTSPQDVLNAFDTIRTFFDEHNDDVAMNYFLQCSSSAPVEPHAPGEQPTPVVSSVPPQEGGTVPLTVPVEANGEPLVPPLCLRRSQRARGTPHHLRDYVLALADC</sequence>
<evidence type="ECO:0000256" key="1">
    <source>
        <dbReference type="SAM" id="MobiDB-lite"/>
    </source>
</evidence>
<evidence type="ECO:0000313" key="3">
    <source>
        <dbReference type="Proteomes" id="UP000821866"/>
    </source>
</evidence>
<gene>
    <name evidence="2" type="ORF">HPB51_021873</name>
</gene>
<dbReference type="Proteomes" id="UP000821866">
    <property type="component" value="Chromosome 2"/>
</dbReference>
<name>A0A9J6EIG3_RHIMP</name>
<keyword evidence="3" id="KW-1185">Reference proteome</keyword>
<accession>A0A9J6EIG3</accession>
<feature type="region of interest" description="Disordered" evidence="1">
    <location>
        <begin position="26"/>
        <end position="50"/>
    </location>
</feature>
<dbReference type="EMBL" id="JABSTU010000004">
    <property type="protein sequence ID" value="KAH8034203.1"/>
    <property type="molecule type" value="Genomic_DNA"/>
</dbReference>
<feature type="region of interest" description="Disordered" evidence="1">
    <location>
        <begin position="156"/>
        <end position="177"/>
    </location>
</feature>
<proteinExistence type="predicted"/>
<dbReference type="AlphaFoldDB" id="A0A9J6EIG3"/>
<reference evidence="2" key="2">
    <citation type="submission" date="2021-09" db="EMBL/GenBank/DDBJ databases">
        <authorList>
            <person name="Jia N."/>
            <person name="Wang J."/>
            <person name="Shi W."/>
            <person name="Du L."/>
            <person name="Sun Y."/>
            <person name="Zhan W."/>
            <person name="Jiang J."/>
            <person name="Wang Q."/>
            <person name="Zhang B."/>
            <person name="Ji P."/>
            <person name="Sakyi L.B."/>
            <person name="Cui X."/>
            <person name="Yuan T."/>
            <person name="Jiang B."/>
            <person name="Yang W."/>
            <person name="Lam T.T.-Y."/>
            <person name="Chang Q."/>
            <person name="Ding S."/>
            <person name="Wang X."/>
            <person name="Zhu J."/>
            <person name="Ruan X."/>
            <person name="Zhao L."/>
            <person name="Wei J."/>
            <person name="Que T."/>
            <person name="Du C."/>
            <person name="Cheng J."/>
            <person name="Dai P."/>
            <person name="Han X."/>
            <person name="Huang E."/>
            <person name="Gao Y."/>
            <person name="Liu J."/>
            <person name="Shao H."/>
            <person name="Ye R."/>
            <person name="Li L."/>
            <person name="Wei W."/>
            <person name="Wang X."/>
            <person name="Wang C."/>
            <person name="Huo Q."/>
            <person name="Li W."/>
            <person name="Guo W."/>
            <person name="Chen H."/>
            <person name="Chen S."/>
            <person name="Zhou L."/>
            <person name="Zhou L."/>
            <person name="Ni X."/>
            <person name="Tian J."/>
            <person name="Zhou Y."/>
            <person name="Sheng Y."/>
            <person name="Liu T."/>
            <person name="Pan Y."/>
            <person name="Xia L."/>
            <person name="Li J."/>
            <person name="Zhao F."/>
            <person name="Cao W."/>
        </authorList>
    </citation>
    <scope>NUCLEOTIDE SEQUENCE</scope>
    <source>
        <strain evidence="2">Rmic-2018</strain>
        <tissue evidence="2">Larvae</tissue>
    </source>
</reference>
<organism evidence="2 3">
    <name type="scientific">Rhipicephalus microplus</name>
    <name type="common">Cattle tick</name>
    <name type="synonym">Boophilus microplus</name>
    <dbReference type="NCBI Taxonomy" id="6941"/>
    <lineage>
        <taxon>Eukaryota</taxon>
        <taxon>Metazoa</taxon>
        <taxon>Ecdysozoa</taxon>
        <taxon>Arthropoda</taxon>
        <taxon>Chelicerata</taxon>
        <taxon>Arachnida</taxon>
        <taxon>Acari</taxon>
        <taxon>Parasitiformes</taxon>
        <taxon>Ixodida</taxon>
        <taxon>Ixodoidea</taxon>
        <taxon>Ixodidae</taxon>
        <taxon>Rhipicephalinae</taxon>
        <taxon>Rhipicephalus</taxon>
        <taxon>Boophilus</taxon>
    </lineage>
</organism>
<evidence type="ECO:0000313" key="2">
    <source>
        <dbReference type="EMBL" id="KAH8034203.1"/>
    </source>
</evidence>
<dbReference type="VEuPathDB" id="VectorBase:LOC119169793"/>
<comment type="caution">
    <text evidence="2">The sequence shown here is derived from an EMBL/GenBank/DDBJ whole genome shotgun (WGS) entry which is preliminary data.</text>
</comment>
<reference evidence="2" key="1">
    <citation type="journal article" date="2020" name="Cell">
        <title>Large-Scale Comparative Analyses of Tick Genomes Elucidate Their Genetic Diversity and Vector Capacities.</title>
        <authorList>
            <consortium name="Tick Genome and Microbiome Consortium (TIGMIC)"/>
            <person name="Jia N."/>
            <person name="Wang J."/>
            <person name="Shi W."/>
            <person name="Du L."/>
            <person name="Sun Y."/>
            <person name="Zhan W."/>
            <person name="Jiang J.F."/>
            <person name="Wang Q."/>
            <person name="Zhang B."/>
            <person name="Ji P."/>
            <person name="Bell-Sakyi L."/>
            <person name="Cui X.M."/>
            <person name="Yuan T.T."/>
            <person name="Jiang B.G."/>
            <person name="Yang W.F."/>
            <person name="Lam T.T."/>
            <person name="Chang Q.C."/>
            <person name="Ding S.J."/>
            <person name="Wang X.J."/>
            <person name="Zhu J.G."/>
            <person name="Ruan X.D."/>
            <person name="Zhao L."/>
            <person name="Wei J.T."/>
            <person name="Ye R.Z."/>
            <person name="Que T.C."/>
            <person name="Du C.H."/>
            <person name="Zhou Y.H."/>
            <person name="Cheng J.X."/>
            <person name="Dai P.F."/>
            <person name="Guo W.B."/>
            <person name="Han X.H."/>
            <person name="Huang E.J."/>
            <person name="Li L.F."/>
            <person name="Wei W."/>
            <person name="Gao Y.C."/>
            <person name="Liu J.Z."/>
            <person name="Shao H.Z."/>
            <person name="Wang X."/>
            <person name="Wang C.C."/>
            <person name="Yang T.C."/>
            <person name="Huo Q.B."/>
            <person name="Li W."/>
            <person name="Chen H.Y."/>
            <person name="Chen S.E."/>
            <person name="Zhou L.G."/>
            <person name="Ni X.B."/>
            <person name="Tian J.H."/>
            <person name="Sheng Y."/>
            <person name="Liu T."/>
            <person name="Pan Y.S."/>
            <person name="Xia L.Y."/>
            <person name="Li J."/>
            <person name="Zhao F."/>
            <person name="Cao W.C."/>
        </authorList>
    </citation>
    <scope>NUCLEOTIDE SEQUENCE</scope>
    <source>
        <strain evidence="2">Rmic-2018</strain>
    </source>
</reference>